<proteinExistence type="predicted"/>
<feature type="compositionally biased region" description="Polar residues" evidence="6">
    <location>
        <begin position="639"/>
        <end position="689"/>
    </location>
</feature>
<dbReference type="PANTHER" id="PTHR47338">
    <property type="entry name" value="ZN(II)2CYS6 TRANSCRIPTION FACTOR (EUROFUNG)-RELATED"/>
    <property type="match status" value="1"/>
</dbReference>
<dbReference type="OrthoDB" id="2556736at2759"/>
<evidence type="ECO:0000313" key="9">
    <source>
        <dbReference type="Proteomes" id="UP000245783"/>
    </source>
</evidence>
<dbReference type="Gene3D" id="4.10.240.10">
    <property type="entry name" value="Zn(2)-C6 fungal-type DNA-binding domain"/>
    <property type="match status" value="1"/>
</dbReference>
<protein>
    <recommendedName>
        <fullName evidence="7">Zn(2)-C6 fungal-type domain-containing protein</fullName>
    </recommendedName>
</protein>
<evidence type="ECO:0000313" key="8">
    <source>
        <dbReference type="EMBL" id="PWN45335.1"/>
    </source>
</evidence>
<keyword evidence="4" id="KW-0804">Transcription</keyword>
<feature type="region of interest" description="Disordered" evidence="6">
    <location>
        <begin position="619"/>
        <end position="697"/>
    </location>
</feature>
<dbReference type="InParanoid" id="A0A316WCS5"/>
<evidence type="ECO:0000256" key="4">
    <source>
        <dbReference type="ARBA" id="ARBA00023163"/>
    </source>
</evidence>
<feature type="compositionally biased region" description="Polar residues" evidence="6">
    <location>
        <begin position="79"/>
        <end position="88"/>
    </location>
</feature>
<feature type="domain" description="Zn(2)-C6 fungal-type" evidence="7">
    <location>
        <begin position="6"/>
        <end position="36"/>
    </location>
</feature>
<feature type="compositionally biased region" description="Polar residues" evidence="6">
    <location>
        <begin position="52"/>
        <end position="69"/>
    </location>
</feature>
<dbReference type="CDD" id="cd00067">
    <property type="entry name" value="GAL4"/>
    <property type="match status" value="1"/>
</dbReference>
<dbReference type="STRING" id="1522189.A0A316WCS5"/>
<dbReference type="PROSITE" id="PS50048">
    <property type="entry name" value="ZN2_CY6_FUNGAL_2"/>
    <property type="match status" value="1"/>
</dbReference>
<dbReference type="RefSeq" id="XP_025372495.1">
    <property type="nucleotide sequence ID" value="XM_025513060.1"/>
</dbReference>
<organism evidence="8 9">
    <name type="scientific">Ceraceosorus guamensis</name>
    <dbReference type="NCBI Taxonomy" id="1522189"/>
    <lineage>
        <taxon>Eukaryota</taxon>
        <taxon>Fungi</taxon>
        <taxon>Dikarya</taxon>
        <taxon>Basidiomycota</taxon>
        <taxon>Ustilaginomycotina</taxon>
        <taxon>Exobasidiomycetes</taxon>
        <taxon>Ceraceosorales</taxon>
        <taxon>Ceraceosoraceae</taxon>
        <taxon>Ceraceosorus</taxon>
    </lineage>
</organism>
<name>A0A316WCS5_9BASI</name>
<evidence type="ECO:0000256" key="1">
    <source>
        <dbReference type="ARBA" id="ARBA00004123"/>
    </source>
</evidence>
<dbReference type="PROSITE" id="PS00463">
    <property type="entry name" value="ZN2_CY6_FUNGAL_1"/>
    <property type="match status" value="1"/>
</dbReference>
<evidence type="ECO:0000256" key="6">
    <source>
        <dbReference type="SAM" id="MobiDB-lite"/>
    </source>
</evidence>
<dbReference type="Proteomes" id="UP000245783">
    <property type="component" value="Unassembled WGS sequence"/>
</dbReference>
<gene>
    <name evidence="8" type="ORF">IE81DRAFT_320532</name>
</gene>
<feature type="compositionally biased region" description="Low complexity" evidence="6">
    <location>
        <begin position="717"/>
        <end position="753"/>
    </location>
</feature>
<reference evidence="8 9" key="1">
    <citation type="journal article" date="2018" name="Mol. Biol. Evol.">
        <title>Broad Genomic Sampling Reveals a Smut Pathogenic Ancestry of the Fungal Clade Ustilaginomycotina.</title>
        <authorList>
            <person name="Kijpornyongpan T."/>
            <person name="Mondo S.J."/>
            <person name="Barry K."/>
            <person name="Sandor L."/>
            <person name="Lee J."/>
            <person name="Lipzen A."/>
            <person name="Pangilinan J."/>
            <person name="LaButti K."/>
            <person name="Hainaut M."/>
            <person name="Henrissat B."/>
            <person name="Grigoriev I.V."/>
            <person name="Spatafora J.W."/>
            <person name="Aime M.C."/>
        </authorList>
    </citation>
    <scope>NUCLEOTIDE SEQUENCE [LARGE SCALE GENOMIC DNA]</scope>
    <source>
        <strain evidence="8 9">MCA 4658</strain>
    </source>
</reference>
<keyword evidence="5" id="KW-0539">Nucleus</keyword>
<evidence type="ECO:0000256" key="5">
    <source>
        <dbReference type="ARBA" id="ARBA00023242"/>
    </source>
</evidence>
<dbReference type="GO" id="GO:0005634">
    <property type="term" value="C:nucleus"/>
    <property type="evidence" value="ECO:0007669"/>
    <property type="project" value="UniProtKB-SubCell"/>
</dbReference>
<dbReference type="SMART" id="SM00066">
    <property type="entry name" value="GAL4"/>
    <property type="match status" value="1"/>
</dbReference>
<feature type="compositionally biased region" description="Basic and acidic residues" evidence="6">
    <location>
        <begin position="828"/>
        <end position="837"/>
    </location>
</feature>
<dbReference type="GO" id="GO:0000981">
    <property type="term" value="F:DNA-binding transcription factor activity, RNA polymerase II-specific"/>
    <property type="evidence" value="ECO:0007669"/>
    <property type="project" value="InterPro"/>
</dbReference>
<evidence type="ECO:0000259" key="7">
    <source>
        <dbReference type="PROSITE" id="PS50048"/>
    </source>
</evidence>
<dbReference type="SUPFAM" id="SSF57701">
    <property type="entry name" value="Zn2/Cys6 DNA-binding domain"/>
    <property type="match status" value="1"/>
</dbReference>
<keyword evidence="3" id="KW-0805">Transcription regulation</keyword>
<dbReference type="GeneID" id="37034930"/>
<feature type="region of interest" description="Disordered" evidence="6">
    <location>
        <begin position="802"/>
        <end position="897"/>
    </location>
</feature>
<dbReference type="EMBL" id="KZ819356">
    <property type="protein sequence ID" value="PWN45335.1"/>
    <property type="molecule type" value="Genomic_DNA"/>
</dbReference>
<evidence type="ECO:0000256" key="3">
    <source>
        <dbReference type="ARBA" id="ARBA00023015"/>
    </source>
</evidence>
<dbReference type="PANTHER" id="PTHR47338:SF5">
    <property type="entry name" value="ZN(II)2CYS6 TRANSCRIPTION FACTOR (EUROFUNG)"/>
    <property type="match status" value="1"/>
</dbReference>
<feature type="compositionally biased region" description="Basic and acidic residues" evidence="6">
    <location>
        <begin position="881"/>
        <end position="897"/>
    </location>
</feature>
<keyword evidence="9" id="KW-1185">Reference proteome</keyword>
<dbReference type="InterPro" id="IPR036864">
    <property type="entry name" value="Zn2-C6_fun-type_DNA-bd_sf"/>
</dbReference>
<dbReference type="InterPro" id="IPR050815">
    <property type="entry name" value="TF_fung"/>
</dbReference>
<sequence length="897" mass="97435">MESRRSCAFCRARKLRCSGETPWCDKCAEREQTCIYELVNTTRAGARPSMEAHTSSPFESGYSPHTSAPTAPAKRKKVSTTPKASSRARSIGDVCDERAGDLQKYEYCAAAAVDDGHSELGVLAQSLEAPIGEWLLVMASVSIWLTASQHSSMVPQNESVLGLRQGISARLWVPDAKPGQKATDPASTITSSLKVELVNAAFAQHPILSLLVNKTILQRDMHDGNAERNLVNAILAEGIGLTLTVQDRSVEYMNGEALPSPSMLAEDAEAEVRLSDASSAARAFTSAQVIVLLAWRSLRLDQLGHAVILLSVASDLLSWLVNERRLRPASHMVRINGVDVKEVEADLIDNMRWICHLAQTFFKSTLGHDTVTPRQGLVAALEPSALPKASAQESSGYLLDRIAGCFATLPSHSDQISALYTAAQALDLAKATILPGTSAANRGHQLANLRNAYAEHVIRAEGLLEPRYSLAVTNTYQALATSLVTPVEEEEEYAGSEVLSATSRINSLHTILSEVSQSRVARHGQTRLEGGPLGVRGRGLAATMRWLTLMTAAPFCLSMMRSNLSLPSEDLALLKRSAAEVSRAEAAELTVAQTSALVHRQEDIRRVLGLDEVMARVTPQVGESEPYTQRTRDRASRSPDGNSNHLTSRWTSSAEQSRGTAPSSYQISASAFTRSSPPSQPITLTSTSLGKRPFSPAKEFEYTPIHRVTLSQDRFEQSQQSESSALEGQHFSQSQSQRSPRWRASSPSQRSSPPLAPPPHVWRRAESSVQGGNISAIRMVEDQSTANCLDAARSASSSAYADLPTSSLSRPQVQSMFANSNRNGKLSRARERTRSRDAPPASHQPSTHRSTPSPPLRTLNRFDPIVETQLSSSAASSSQTDQRREEGVWHDSLGDFV</sequence>
<evidence type="ECO:0000256" key="2">
    <source>
        <dbReference type="ARBA" id="ARBA00022723"/>
    </source>
</evidence>
<accession>A0A316WCS5</accession>
<dbReference type="InterPro" id="IPR001138">
    <property type="entry name" value="Zn2Cys6_DnaBD"/>
</dbReference>
<comment type="subcellular location">
    <subcellularLocation>
        <location evidence="1">Nucleus</location>
    </subcellularLocation>
</comment>
<feature type="region of interest" description="Disordered" evidence="6">
    <location>
        <begin position="713"/>
        <end position="768"/>
    </location>
</feature>
<feature type="compositionally biased region" description="Polar residues" evidence="6">
    <location>
        <begin position="804"/>
        <end position="824"/>
    </location>
</feature>
<dbReference type="GO" id="GO:0008270">
    <property type="term" value="F:zinc ion binding"/>
    <property type="evidence" value="ECO:0007669"/>
    <property type="project" value="InterPro"/>
</dbReference>
<dbReference type="Pfam" id="PF00172">
    <property type="entry name" value="Zn_clus"/>
    <property type="match status" value="1"/>
</dbReference>
<feature type="region of interest" description="Disordered" evidence="6">
    <location>
        <begin position="46"/>
        <end position="90"/>
    </location>
</feature>
<dbReference type="AlphaFoldDB" id="A0A316WCS5"/>
<keyword evidence="2" id="KW-0479">Metal-binding</keyword>